<evidence type="ECO:0000256" key="6">
    <source>
        <dbReference type="RuleBase" id="RU000553"/>
    </source>
</evidence>
<dbReference type="EMBL" id="MWWQ01000002">
    <property type="protein sequence ID" value="OZG53788.1"/>
    <property type="molecule type" value="Genomic_DNA"/>
</dbReference>
<evidence type="ECO:0000256" key="3">
    <source>
        <dbReference type="ARBA" id="ARBA00015991"/>
    </source>
</evidence>
<dbReference type="Pfam" id="PF00708">
    <property type="entry name" value="Acylphosphatase"/>
    <property type="match status" value="1"/>
</dbReference>
<comment type="similarity">
    <text evidence="1 7">Belongs to the acylphosphatase family.</text>
</comment>
<evidence type="ECO:0000256" key="5">
    <source>
        <dbReference type="PROSITE-ProRule" id="PRU00520"/>
    </source>
</evidence>
<evidence type="ECO:0000313" key="11">
    <source>
        <dbReference type="Proteomes" id="UP000216454"/>
    </source>
</evidence>
<organism evidence="10 11">
    <name type="scientific">Pseudoscardovia suis</name>
    <dbReference type="NCBI Taxonomy" id="987063"/>
    <lineage>
        <taxon>Bacteria</taxon>
        <taxon>Bacillati</taxon>
        <taxon>Actinomycetota</taxon>
        <taxon>Actinomycetes</taxon>
        <taxon>Bifidobacteriales</taxon>
        <taxon>Bifidobacteriaceae</taxon>
        <taxon>Pseudoscardovia</taxon>
    </lineage>
</organism>
<evidence type="ECO:0000259" key="9">
    <source>
        <dbReference type="PROSITE" id="PS51160"/>
    </source>
</evidence>
<dbReference type="EC" id="3.6.1.7" evidence="2 5"/>
<feature type="region of interest" description="Disordered" evidence="8">
    <location>
        <begin position="1"/>
        <end position="20"/>
    </location>
</feature>
<name>A0A261F3X0_9BIFI</name>
<comment type="catalytic activity">
    <reaction evidence="4 5 6">
        <text>an acyl phosphate + H2O = a carboxylate + phosphate + H(+)</text>
        <dbReference type="Rhea" id="RHEA:14965"/>
        <dbReference type="ChEBI" id="CHEBI:15377"/>
        <dbReference type="ChEBI" id="CHEBI:15378"/>
        <dbReference type="ChEBI" id="CHEBI:29067"/>
        <dbReference type="ChEBI" id="CHEBI:43474"/>
        <dbReference type="ChEBI" id="CHEBI:59918"/>
        <dbReference type="EC" id="3.6.1.7"/>
    </reaction>
</comment>
<dbReference type="InterPro" id="IPR036046">
    <property type="entry name" value="Acylphosphatase-like_dom_sf"/>
</dbReference>
<dbReference type="PROSITE" id="PS00151">
    <property type="entry name" value="ACYLPHOSPHATASE_2"/>
    <property type="match status" value="1"/>
</dbReference>
<evidence type="ECO:0000256" key="8">
    <source>
        <dbReference type="SAM" id="MobiDB-lite"/>
    </source>
</evidence>
<dbReference type="InterPro" id="IPR017968">
    <property type="entry name" value="Acylphosphatase_CS"/>
</dbReference>
<keyword evidence="5 6" id="KW-0378">Hydrolase</keyword>
<comment type="caution">
    <text evidence="10">The sequence shown here is derived from an EMBL/GenBank/DDBJ whole genome shotgun (WGS) entry which is preliminary data.</text>
</comment>
<evidence type="ECO:0000256" key="1">
    <source>
        <dbReference type="ARBA" id="ARBA00005614"/>
    </source>
</evidence>
<dbReference type="AlphaFoldDB" id="A0A261F3X0"/>
<dbReference type="SUPFAM" id="SSF54975">
    <property type="entry name" value="Acylphosphatase/BLUF domain-like"/>
    <property type="match status" value="1"/>
</dbReference>
<evidence type="ECO:0000256" key="7">
    <source>
        <dbReference type="RuleBase" id="RU004168"/>
    </source>
</evidence>
<dbReference type="OrthoDB" id="3182027at2"/>
<dbReference type="PROSITE" id="PS51160">
    <property type="entry name" value="ACYLPHOSPHATASE_3"/>
    <property type="match status" value="1"/>
</dbReference>
<feature type="active site" evidence="5">
    <location>
        <position position="37"/>
    </location>
</feature>
<dbReference type="GO" id="GO:0003998">
    <property type="term" value="F:acylphosphatase activity"/>
    <property type="evidence" value="ECO:0007669"/>
    <property type="project" value="UniProtKB-EC"/>
</dbReference>
<gene>
    <name evidence="10" type="ORF">PSSU_0140</name>
</gene>
<dbReference type="PRINTS" id="PR00112">
    <property type="entry name" value="ACYLPHPHTASE"/>
</dbReference>
<proteinExistence type="inferred from homology"/>
<dbReference type="PANTHER" id="PTHR47268">
    <property type="entry name" value="ACYLPHOSPHATASE"/>
    <property type="match status" value="1"/>
</dbReference>
<dbReference type="PANTHER" id="PTHR47268:SF4">
    <property type="entry name" value="ACYLPHOSPHATASE"/>
    <property type="match status" value="1"/>
</dbReference>
<accession>A0A261F3X0</accession>
<dbReference type="InterPro" id="IPR020456">
    <property type="entry name" value="Acylphosphatase"/>
</dbReference>
<evidence type="ECO:0000256" key="4">
    <source>
        <dbReference type="ARBA" id="ARBA00047645"/>
    </source>
</evidence>
<dbReference type="InterPro" id="IPR001792">
    <property type="entry name" value="Acylphosphatase-like_dom"/>
</dbReference>
<dbReference type="Gene3D" id="3.30.70.100">
    <property type="match status" value="1"/>
</dbReference>
<dbReference type="PROSITE" id="PS00150">
    <property type="entry name" value="ACYLPHOSPHATASE_1"/>
    <property type="match status" value="1"/>
</dbReference>
<reference evidence="10 11" key="1">
    <citation type="journal article" date="2017" name="BMC Genomics">
        <title>Comparative genomic and phylogenomic analyses of the Bifidobacteriaceae family.</title>
        <authorList>
            <person name="Lugli G.A."/>
            <person name="Milani C."/>
            <person name="Turroni F."/>
            <person name="Duranti S."/>
            <person name="Mancabelli L."/>
            <person name="Mangifesta M."/>
            <person name="Ferrario C."/>
            <person name="Modesto M."/>
            <person name="Mattarelli P."/>
            <person name="Jiri K."/>
            <person name="van Sinderen D."/>
            <person name="Ventura M."/>
        </authorList>
    </citation>
    <scope>NUCLEOTIDE SEQUENCE [LARGE SCALE GENOMIC DNA]</scope>
    <source>
        <strain evidence="10 11">DSM 24744</strain>
    </source>
</reference>
<feature type="domain" description="Acylphosphatase-like" evidence="9">
    <location>
        <begin position="22"/>
        <end position="112"/>
    </location>
</feature>
<feature type="active site" evidence="5">
    <location>
        <position position="55"/>
    </location>
</feature>
<evidence type="ECO:0000313" key="10">
    <source>
        <dbReference type="EMBL" id="OZG53788.1"/>
    </source>
</evidence>
<protein>
    <recommendedName>
        <fullName evidence="3 5">Acylphosphatase</fullName>
        <ecNumber evidence="2 5">3.6.1.7</ecNumber>
    </recommendedName>
</protein>
<keyword evidence="11" id="KW-1185">Reference proteome</keyword>
<evidence type="ECO:0000256" key="2">
    <source>
        <dbReference type="ARBA" id="ARBA00012150"/>
    </source>
</evidence>
<sequence>MRREAGLTGAAERNDGRPSHVRKHIVVTGMVQGVGFRYESVRAARRIGIVGWVRNCMDGSVELEIQGEPEPVAQMIEWLWHGPQWARVDDVTVESELPKDPIHAERTFLVVR</sequence>
<dbReference type="Proteomes" id="UP000216454">
    <property type="component" value="Unassembled WGS sequence"/>
</dbReference>
<dbReference type="RefSeq" id="WP_094690492.1">
    <property type="nucleotide sequence ID" value="NZ_MWWQ01000002.1"/>
</dbReference>